<dbReference type="InterPro" id="IPR036890">
    <property type="entry name" value="HATPase_C_sf"/>
</dbReference>
<dbReference type="SMART" id="SM00911">
    <property type="entry name" value="HWE_HK"/>
    <property type="match status" value="1"/>
</dbReference>
<feature type="domain" description="Signal transduction histidine kinase HWE region" evidence="9">
    <location>
        <begin position="135"/>
        <end position="215"/>
    </location>
</feature>
<dbReference type="AlphaFoldDB" id="A0A916XAI8"/>
<accession>A0A916XAI8</accession>
<keyword evidence="8" id="KW-1133">Transmembrane helix</keyword>
<reference evidence="10" key="1">
    <citation type="journal article" date="2014" name="Int. J. Syst. Evol. Microbiol.">
        <title>Complete genome sequence of Corynebacterium casei LMG S-19264T (=DSM 44701T), isolated from a smear-ripened cheese.</title>
        <authorList>
            <consortium name="US DOE Joint Genome Institute (JGI-PGF)"/>
            <person name="Walter F."/>
            <person name="Albersmeier A."/>
            <person name="Kalinowski J."/>
            <person name="Ruckert C."/>
        </authorList>
    </citation>
    <scope>NUCLEOTIDE SEQUENCE</scope>
    <source>
        <strain evidence="10">CGMCC 1.12919</strain>
    </source>
</reference>
<dbReference type="InterPro" id="IPR011102">
    <property type="entry name" value="Sig_transdc_His_kinase_HWE"/>
</dbReference>
<dbReference type="Pfam" id="PF07536">
    <property type="entry name" value="HWE_HK"/>
    <property type="match status" value="1"/>
</dbReference>
<dbReference type="SUPFAM" id="SSF55874">
    <property type="entry name" value="ATPase domain of HSP90 chaperone/DNA topoisomerase II/histidine kinase"/>
    <property type="match status" value="1"/>
</dbReference>
<keyword evidence="5" id="KW-0547">Nucleotide-binding</keyword>
<keyword evidence="11" id="KW-1185">Reference proteome</keyword>
<dbReference type="GO" id="GO:0004673">
    <property type="term" value="F:protein histidine kinase activity"/>
    <property type="evidence" value="ECO:0007669"/>
    <property type="project" value="UniProtKB-EC"/>
</dbReference>
<dbReference type="GO" id="GO:0005524">
    <property type="term" value="F:ATP binding"/>
    <property type="evidence" value="ECO:0007669"/>
    <property type="project" value="UniProtKB-KW"/>
</dbReference>
<gene>
    <name evidence="10" type="ORF">GCM10010994_14150</name>
</gene>
<keyword evidence="8" id="KW-0812">Transmembrane</keyword>
<keyword evidence="4" id="KW-0808">Transferase</keyword>
<proteinExistence type="predicted"/>
<evidence type="ECO:0000256" key="1">
    <source>
        <dbReference type="ARBA" id="ARBA00000085"/>
    </source>
</evidence>
<comment type="catalytic activity">
    <reaction evidence="1">
        <text>ATP + protein L-histidine = ADP + protein N-phospho-L-histidine.</text>
        <dbReference type="EC" id="2.7.13.3"/>
    </reaction>
</comment>
<comment type="caution">
    <text evidence="10">The sequence shown here is derived from an EMBL/GenBank/DDBJ whole genome shotgun (WGS) entry which is preliminary data.</text>
</comment>
<organism evidence="10 11">
    <name type="scientific">Chelatococcus reniformis</name>
    <dbReference type="NCBI Taxonomy" id="1494448"/>
    <lineage>
        <taxon>Bacteria</taxon>
        <taxon>Pseudomonadati</taxon>
        <taxon>Pseudomonadota</taxon>
        <taxon>Alphaproteobacteria</taxon>
        <taxon>Hyphomicrobiales</taxon>
        <taxon>Chelatococcaceae</taxon>
        <taxon>Chelatococcus</taxon>
    </lineage>
</organism>
<dbReference type="Proteomes" id="UP000637002">
    <property type="component" value="Unassembled WGS sequence"/>
</dbReference>
<evidence type="ECO:0000256" key="7">
    <source>
        <dbReference type="ARBA" id="ARBA00022840"/>
    </source>
</evidence>
<dbReference type="PANTHER" id="PTHR41523">
    <property type="entry name" value="TWO-COMPONENT SYSTEM SENSOR PROTEIN"/>
    <property type="match status" value="1"/>
</dbReference>
<feature type="transmembrane region" description="Helical" evidence="8">
    <location>
        <begin position="50"/>
        <end position="80"/>
    </location>
</feature>
<keyword evidence="7" id="KW-0067">ATP-binding</keyword>
<dbReference type="RefSeq" id="WP_188608426.1">
    <property type="nucleotide sequence ID" value="NZ_BMGG01000002.1"/>
</dbReference>
<evidence type="ECO:0000256" key="8">
    <source>
        <dbReference type="SAM" id="Phobius"/>
    </source>
</evidence>
<feature type="transmembrane region" description="Helical" evidence="8">
    <location>
        <begin position="20"/>
        <end position="38"/>
    </location>
</feature>
<keyword evidence="8" id="KW-0472">Membrane</keyword>
<evidence type="ECO:0000256" key="3">
    <source>
        <dbReference type="ARBA" id="ARBA00022553"/>
    </source>
</evidence>
<name>A0A916XAI8_9HYPH</name>
<evidence type="ECO:0000256" key="6">
    <source>
        <dbReference type="ARBA" id="ARBA00022777"/>
    </source>
</evidence>
<dbReference type="Gene3D" id="3.30.565.10">
    <property type="entry name" value="Histidine kinase-like ATPase, C-terminal domain"/>
    <property type="match status" value="1"/>
</dbReference>
<dbReference type="PANTHER" id="PTHR41523:SF8">
    <property type="entry name" value="ETHYLENE RESPONSE SENSOR PROTEIN"/>
    <property type="match status" value="1"/>
</dbReference>
<reference evidence="10" key="2">
    <citation type="submission" date="2020-09" db="EMBL/GenBank/DDBJ databases">
        <authorList>
            <person name="Sun Q."/>
            <person name="Zhou Y."/>
        </authorList>
    </citation>
    <scope>NUCLEOTIDE SEQUENCE</scope>
    <source>
        <strain evidence="10">CGMCC 1.12919</strain>
    </source>
</reference>
<dbReference type="EC" id="2.7.13.3" evidence="2"/>
<keyword evidence="6" id="KW-0418">Kinase</keyword>
<evidence type="ECO:0000256" key="2">
    <source>
        <dbReference type="ARBA" id="ARBA00012438"/>
    </source>
</evidence>
<evidence type="ECO:0000313" key="10">
    <source>
        <dbReference type="EMBL" id="GGC56411.1"/>
    </source>
</evidence>
<protein>
    <recommendedName>
        <fullName evidence="2">histidine kinase</fullName>
        <ecNumber evidence="2">2.7.13.3</ecNumber>
    </recommendedName>
</protein>
<dbReference type="EMBL" id="BMGG01000002">
    <property type="protein sequence ID" value="GGC56411.1"/>
    <property type="molecule type" value="Genomic_DNA"/>
</dbReference>
<evidence type="ECO:0000256" key="4">
    <source>
        <dbReference type="ARBA" id="ARBA00022679"/>
    </source>
</evidence>
<keyword evidence="3" id="KW-0597">Phosphoprotein</keyword>
<sequence>MKYSGWIDLIARDRPRWWEIGLVAVGCVVAGILFRLLFHSALANSGPFVTFFPAVIIAAIWGGVPAGVTVVLASTVAAVVLYRQLVAPDWSFIGWGLLGLYWIFGGLLLGLGAVFRRTLIDLAAAHAQAQLLAAEMQHRSKNLLAVVQALVAQTARRTETVAAFEAAFAPRLGALLEAQAIISERAAGNVPLPQLLARVVASFETDGRFRLAGPALNVDHQAATPLALILHELATNAIKHGALGSHCGRISLQWERAGRGVTIEWKESGGPAVAVPVAVGFGSRLLQNALPRRLGEASLAFEADGVRATIRLKPDAIVASHLSNSP</sequence>
<evidence type="ECO:0000256" key="5">
    <source>
        <dbReference type="ARBA" id="ARBA00022741"/>
    </source>
</evidence>
<evidence type="ECO:0000259" key="9">
    <source>
        <dbReference type="SMART" id="SM00911"/>
    </source>
</evidence>
<feature type="transmembrane region" description="Helical" evidence="8">
    <location>
        <begin position="92"/>
        <end position="115"/>
    </location>
</feature>
<evidence type="ECO:0000313" key="11">
    <source>
        <dbReference type="Proteomes" id="UP000637002"/>
    </source>
</evidence>